<proteinExistence type="predicted"/>
<keyword evidence="1" id="KW-0479">Metal-binding</keyword>
<feature type="compositionally biased region" description="Basic residues" evidence="5">
    <location>
        <begin position="1"/>
        <end position="14"/>
    </location>
</feature>
<dbReference type="InterPro" id="IPR002893">
    <property type="entry name" value="Znf_MYND"/>
</dbReference>
<evidence type="ECO:0000256" key="2">
    <source>
        <dbReference type="ARBA" id="ARBA00022771"/>
    </source>
</evidence>
<keyword evidence="8" id="KW-1185">Reference proteome</keyword>
<dbReference type="Gene3D" id="6.10.140.2220">
    <property type="match status" value="1"/>
</dbReference>
<dbReference type="SUPFAM" id="SSF48371">
    <property type="entry name" value="ARM repeat"/>
    <property type="match status" value="1"/>
</dbReference>
<evidence type="ECO:0000256" key="4">
    <source>
        <dbReference type="PROSITE-ProRule" id="PRU00134"/>
    </source>
</evidence>
<organism evidence="7 8">
    <name type="scientific">Gymnopilus junonius</name>
    <name type="common">Spectacular rustgill mushroom</name>
    <name type="synonym">Gymnopilus spectabilis subsp. junonius</name>
    <dbReference type="NCBI Taxonomy" id="109634"/>
    <lineage>
        <taxon>Eukaryota</taxon>
        <taxon>Fungi</taxon>
        <taxon>Dikarya</taxon>
        <taxon>Basidiomycota</taxon>
        <taxon>Agaricomycotina</taxon>
        <taxon>Agaricomycetes</taxon>
        <taxon>Agaricomycetidae</taxon>
        <taxon>Agaricales</taxon>
        <taxon>Agaricineae</taxon>
        <taxon>Hymenogastraceae</taxon>
        <taxon>Gymnopilus</taxon>
    </lineage>
</organism>
<keyword evidence="3" id="KW-0862">Zinc</keyword>
<evidence type="ECO:0000313" key="8">
    <source>
        <dbReference type="Proteomes" id="UP000724874"/>
    </source>
</evidence>
<gene>
    <name evidence="7" type="ORF">CPB84DRAFT_1780041</name>
</gene>
<evidence type="ECO:0000256" key="3">
    <source>
        <dbReference type="ARBA" id="ARBA00022833"/>
    </source>
</evidence>
<reference evidence="7" key="1">
    <citation type="submission" date="2020-11" db="EMBL/GenBank/DDBJ databases">
        <authorList>
            <consortium name="DOE Joint Genome Institute"/>
            <person name="Ahrendt S."/>
            <person name="Riley R."/>
            <person name="Andreopoulos W."/>
            <person name="LaButti K."/>
            <person name="Pangilinan J."/>
            <person name="Ruiz-duenas F.J."/>
            <person name="Barrasa J.M."/>
            <person name="Sanchez-Garcia M."/>
            <person name="Camarero S."/>
            <person name="Miyauchi S."/>
            <person name="Serrano A."/>
            <person name="Linde D."/>
            <person name="Babiker R."/>
            <person name="Drula E."/>
            <person name="Ayuso-Fernandez I."/>
            <person name="Pacheco R."/>
            <person name="Padilla G."/>
            <person name="Ferreira P."/>
            <person name="Barriuso J."/>
            <person name="Kellner H."/>
            <person name="Castanera R."/>
            <person name="Alfaro M."/>
            <person name="Ramirez L."/>
            <person name="Pisabarro A.G."/>
            <person name="Kuo A."/>
            <person name="Tritt A."/>
            <person name="Lipzen A."/>
            <person name="He G."/>
            <person name="Yan M."/>
            <person name="Ng V."/>
            <person name="Cullen D."/>
            <person name="Martin F."/>
            <person name="Rosso M.-N."/>
            <person name="Henrissat B."/>
            <person name="Hibbett D."/>
            <person name="Martinez A.T."/>
            <person name="Grigoriev I.V."/>
        </authorList>
    </citation>
    <scope>NUCLEOTIDE SEQUENCE</scope>
    <source>
        <strain evidence="7">AH 44721</strain>
    </source>
</reference>
<keyword evidence="2 4" id="KW-0863">Zinc-finger</keyword>
<evidence type="ECO:0000256" key="5">
    <source>
        <dbReference type="SAM" id="MobiDB-lite"/>
    </source>
</evidence>
<feature type="domain" description="MYND-type" evidence="6">
    <location>
        <begin position="674"/>
        <end position="712"/>
    </location>
</feature>
<name>A0A9P5NNP1_GYMJU</name>
<feature type="compositionally biased region" description="Low complexity" evidence="5">
    <location>
        <begin position="15"/>
        <end position="25"/>
    </location>
</feature>
<dbReference type="GO" id="GO:0008270">
    <property type="term" value="F:zinc ion binding"/>
    <property type="evidence" value="ECO:0007669"/>
    <property type="project" value="UniProtKB-KW"/>
</dbReference>
<dbReference type="PROSITE" id="PS50865">
    <property type="entry name" value="ZF_MYND_2"/>
    <property type="match status" value="1"/>
</dbReference>
<comment type="caution">
    <text evidence="7">The sequence shown here is derived from an EMBL/GenBank/DDBJ whole genome shotgun (WGS) entry which is preliminary data.</text>
</comment>
<dbReference type="Proteomes" id="UP000724874">
    <property type="component" value="Unassembled WGS sequence"/>
</dbReference>
<dbReference type="SUPFAM" id="SSF144232">
    <property type="entry name" value="HIT/MYND zinc finger-like"/>
    <property type="match status" value="1"/>
</dbReference>
<dbReference type="Pfam" id="PF01753">
    <property type="entry name" value="zf-MYND"/>
    <property type="match status" value="1"/>
</dbReference>
<protein>
    <recommendedName>
        <fullName evidence="6">MYND-type domain-containing protein</fullName>
    </recommendedName>
</protein>
<sequence length="720" mass="80718">MPGPGKRGKPKSKSGKSSSSSTSKPQVRTDEVYITDVDNAEEWQVIIDILSEIFGLPDLTTRGGLKKVHANFNTICTKIEKTYQKYSDNFKVRGAIVGIFAKMCVDSLLRNRLFEKGILEMILPLLHVDETRHLALRALSTITHHGGAKVRTAIAQHANVLTKLIRDLPDDDKVAELAIITIAHSITAVVEGTPKGPSNPTALKSIDMVDVLKTTLEATKRPYARPRLILDHAVEVLVCSAMHASSSFQAYPSSINFLVAGLRSKDWVTRCSCLGGLVRLYHMECEDDTRQLDPQRLMFAIQRGAPENLQDVMMDYGLMRCDIYITLKCSGDYQKAMMQVAQDHDLYGLGLKLGDLILRTEFSIADGMFEVEDPVTGRHSVEDFGLPFKLWGDALPHCAKAIRRRNKPGEEQDMADILDIKFMIMRQRISDAVAFAKKSIQRSPEQAYFYYAITLSADGVQGLRAAKKGLKCKLTTPFVKYQMMQRAVTHAADMGTRLLQEMPEVGDKKWEEGIAFLTSALEDARSYLDGAPPDNRYMKNVGYWYVLLSMLIREDLSPDLQELKDNLEKLKIAEQFSHFIGTPPPNTELRLAEQAAVKHFPGAIKEFSRVFEELDKVKGKGTLMPDRDKLDDGLAAWLEDMKLEDGTSEGPTSCESSRRGRPTVNFEDIWLYRCSWCGNPSAVLRKCSGCAKTRYCDSACQKSHWTEHKKACKEFIASSH</sequence>
<dbReference type="OrthoDB" id="341421at2759"/>
<dbReference type="AlphaFoldDB" id="A0A9P5NNP1"/>
<evidence type="ECO:0000313" key="7">
    <source>
        <dbReference type="EMBL" id="KAF8899811.1"/>
    </source>
</evidence>
<dbReference type="EMBL" id="JADNYJ010000051">
    <property type="protein sequence ID" value="KAF8899811.1"/>
    <property type="molecule type" value="Genomic_DNA"/>
</dbReference>
<dbReference type="Gene3D" id="1.25.10.10">
    <property type="entry name" value="Leucine-rich Repeat Variant"/>
    <property type="match status" value="1"/>
</dbReference>
<dbReference type="InterPro" id="IPR011989">
    <property type="entry name" value="ARM-like"/>
</dbReference>
<feature type="region of interest" description="Disordered" evidence="5">
    <location>
        <begin position="1"/>
        <end position="27"/>
    </location>
</feature>
<evidence type="ECO:0000256" key="1">
    <source>
        <dbReference type="ARBA" id="ARBA00022723"/>
    </source>
</evidence>
<dbReference type="PROSITE" id="PS01360">
    <property type="entry name" value="ZF_MYND_1"/>
    <property type="match status" value="1"/>
</dbReference>
<accession>A0A9P5NNP1</accession>
<evidence type="ECO:0000259" key="6">
    <source>
        <dbReference type="PROSITE" id="PS50865"/>
    </source>
</evidence>
<dbReference type="InterPro" id="IPR016024">
    <property type="entry name" value="ARM-type_fold"/>
</dbReference>